<feature type="transmembrane region" description="Helical" evidence="1">
    <location>
        <begin position="40"/>
        <end position="60"/>
    </location>
</feature>
<dbReference type="EMBL" id="RIBY02001112">
    <property type="protein sequence ID" value="KAH9832767.1"/>
    <property type="molecule type" value="Genomic_DNA"/>
</dbReference>
<evidence type="ECO:0000313" key="3">
    <source>
        <dbReference type="Proteomes" id="UP001138500"/>
    </source>
</evidence>
<dbReference type="Proteomes" id="UP001138500">
    <property type="component" value="Unassembled WGS sequence"/>
</dbReference>
<gene>
    <name evidence="2" type="ORF">Tdes44962_MAKER00248</name>
</gene>
<organism evidence="2 3">
    <name type="scientific">Teratosphaeria destructans</name>
    <dbReference type="NCBI Taxonomy" id="418781"/>
    <lineage>
        <taxon>Eukaryota</taxon>
        <taxon>Fungi</taxon>
        <taxon>Dikarya</taxon>
        <taxon>Ascomycota</taxon>
        <taxon>Pezizomycotina</taxon>
        <taxon>Dothideomycetes</taxon>
        <taxon>Dothideomycetidae</taxon>
        <taxon>Mycosphaerellales</taxon>
        <taxon>Teratosphaeriaceae</taxon>
        <taxon>Teratosphaeria</taxon>
    </lineage>
</organism>
<sequence length="85" mass="9526">MSSKPVTPHSSPPPQEVAATHQALGAQALFWQREPARTTAWFAIHVMLAAVIYLYVHIYSEERQGPFVPWGVVNVLAIVYLIWAI</sequence>
<keyword evidence="1" id="KW-1133">Transmembrane helix</keyword>
<evidence type="ECO:0000256" key="1">
    <source>
        <dbReference type="SAM" id="Phobius"/>
    </source>
</evidence>
<keyword evidence="1" id="KW-0812">Transmembrane</keyword>
<evidence type="ECO:0000313" key="2">
    <source>
        <dbReference type="EMBL" id="KAH9832767.1"/>
    </source>
</evidence>
<feature type="transmembrane region" description="Helical" evidence="1">
    <location>
        <begin position="67"/>
        <end position="84"/>
    </location>
</feature>
<keyword evidence="3" id="KW-1185">Reference proteome</keyword>
<reference evidence="2 3" key="2">
    <citation type="journal article" date="2021" name="Curr. Genet.">
        <title>Genetic response to nitrogen starvation in the aggressive Eucalyptus foliar pathogen Teratosphaeria destructans.</title>
        <authorList>
            <person name="Havenga M."/>
            <person name="Wingfield B.D."/>
            <person name="Wingfield M.J."/>
            <person name="Dreyer L.L."/>
            <person name="Roets F."/>
            <person name="Aylward J."/>
        </authorList>
    </citation>
    <scope>NUCLEOTIDE SEQUENCE [LARGE SCALE GENOMIC DNA]</scope>
    <source>
        <strain evidence="2">CMW44962</strain>
    </source>
</reference>
<dbReference type="AlphaFoldDB" id="A0A9W7SVF7"/>
<proteinExistence type="predicted"/>
<comment type="caution">
    <text evidence="2">The sequence shown here is derived from an EMBL/GenBank/DDBJ whole genome shotgun (WGS) entry which is preliminary data.</text>
</comment>
<name>A0A9W7SVF7_9PEZI</name>
<protein>
    <submittedName>
        <fullName evidence="2">Uncharacterized protein</fullName>
    </submittedName>
</protein>
<reference evidence="2 3" key="1">
    <citation type="journal article" date="2018" name="IMA Fungus">
        <title>IMA Genome-F 10: Nine draft genome sequences of Claviceps purpurea s.lat., including C. arundinis, C. humidiphila, and C. cf. spartinae, pseudomolecules for the pitch canker pathogen Fusarium circinatum, draft genome of Davidsoniella eucalypti, Grosmannia galeiformis, Quambalaria eucalypti, and Teratosphaeria destructans.</title>
        <authorList>
            <person name="Wingfield B.D."/>
            <person name="Liu M."/>
            <person name="Nguyen H.D."/>
            <person name="Lane F.A."/>
            <person name="Morgan S.W."/>
            <person name="De Vos L."/>
            <person name="Wilken P.M."/>
            <person name="Duong T.A."/>
            <person name="Aylward J."/>
            <person name="Coetzee M.P."/>
            <person name="Dadej K."/>
            <person name="De Beer Z.W."/>
            <person name="Findlay W."/>
            <person name="Havenga M."/>
            <person name="Kolarik M."/>
            <person name="Menzies J.G."/>
            <person name="Naidoo K."/>
            <person name="Pochopski O."/>
            <person name="Shoukouhi P."/>
            <person name="Santana Q.C."/>
            <person name="Seifert K.A."/>
            <person name="Soal N."/>
            <person name="Steenkamp E.T."/>
            <person name="Tatham C.T."/>
            <person name="van der Nest M.A."/>
            <person name="Wingfield M.J."/>
        </authorList>
    </citation>
    <scope>NUCLEOTIDE SEQUENCE [LARGE SCALE GENOMIC DNA]</scope>
    <source>
        <strain evidence="2">CMW44962</strain>
    </source>
</reference>
<accession>A0A9W7SVF7</accession>
<keyword evidence="1" id="KW-0472">Membrane</keyword>